<reference evidence="1" key="1">
    <citation type="journal article" date="2021" name="Open Biol.">
        <title>Shared evolutionary footprints suggest mitochondrial oxidative damage underlies multiple complex I losses in fungi.</title>
        <authorList>
            <person name="Schikora-Tamarit M.A."/>
            <person name="Marcet-Houben M."/>
            <person name="Nosek J."/>
            <person name="Gabaldon T."/>
        </authorList>
    </citation>
    <scope>NUCLEOTIDE SEQUENCE</scope>
    <source>
        <strain evidence="1">CBS6075</strain>
    </source>
</reference>
<protein>
    <submittedName>
        <fullName evidence="1">Uncharacterized protein</fullName>
    </submittedName>
</protein>
<sequence>MVQVRHQVLVLIVSCHGDNWSVHIKGSDHRGGRCSIEVGHDNVHQNEVELHFFEHVDRSQSVSDNLHCASVLHEELAAQLDTNIVVLHQKNMHTGSRWPSDNSVVLLWLLLLRLWHFGCFWRGDELMRILGWLNGRLNRSVGMRVLCLRLLVGKGEVQRRQVNSYLTQRLGNDTDRPGIRLVYRLGGEETRNHGVVLCVQYVEVIVQLLHGLGKRLVLLLKKPEIVL</sequence>
<dbReference type="RefSeq" id="XP_046061990.1">
    <property type="nucleotide sequence ID" value="XM_046203739.1"/>
</dbReference>
<proteinExistence type="predicted"/>
<dbReference type="EMBL" id="JAEUBE010000183">
    <property type="protein sequence ID" value="KAH3667178.1"/>
    <property type="molecule type" value="Genomic_DNA"/>
</dbReference>
<name>A0A9P8P7H3_9ASCO</name>
<gene>
    <name evidence="1" type="ORF">OGAPHI_002827</name>
</gene>
<evidence type="ECO:0000313" key="2">
    <source>
        <dbReference type="Proteomes" id="UP000769157"/>
    </source>
</evidence>
<comment type="caution">
    <text evidence="1">The sequence shown here is derived from an EMBL/GenBank/DDBJ whole genome shotgun (WGS) entry which is preliminary data.</text>
</comment>
<evidence type="ECO:0000313" key="1">
    <source>
        <dbReference type="EMBL" id="KAH3667178.1"/>
    </source>
</evidence>
<dbReference type="AlphaFoldDB" id="A0A9P8P7H3"/>
<dbReference type="Proteomes" id="UP000769157">
    <property type="component" value="Unassembled WGS sequence"/>
</dbReference>
<organism evidence="1 2">
    <name type="scientific">Ogataea philodendri</name>
    <dbReference type="NCBI Taxonomy" id="1378263"/>
    <lineage>
        <taxon>Eukaryota</taxon>
        <taxon>Fungi</taxon>
        <taxon>Dikarya</taxon>
        <taxon>Ascomycota</taxon>
        <taxon>Saccharomycotina</taxon>
        <taxon>Pichiomycetes</taxon>
        <taxon>Pichiales</taxon>
        <taxon>Pichiaceae</taxon>
        <taxon>Ogataea</taxon>
    </lineage>
</organism>
<keyword evidence="2" id="KW-1185">Reference proteome</keyword>
<accession>A0A9P8P7H3</accession>
<reference evidence="1" key="2">
    <citation type="submission" date="2021-01" db="EMBL/GenBank/DDBJ databases">
        <authorList>
            <person name="Schikora-Tamarit M.A."/>
        </authorList>
    </citation>
    <scope>NUCLEOTIDE SEQUENCE</scope>
    <source>
        <strain evidence="1">CBS6075</strain>
    </source>
</reference>
<dbReference type="GeneID" id="70234794"/>